<dbReference type="eggNOG" id="COG1621">
    <property type="taxonomic scope" value="Bacteria"/>
</dbReference>
<evidence type="ECO:0000313" key="5">
    <source>
        <dbReference type="Proteomes" id="UP000019402"/>
    </source>
</evidence>
<dbReference type="InterPro" id="IPR023296">
    <property type="entry name" value="Glyco_hydro_beta-prop_sf"/>
</dbReference>
<name>W7XWY0_9BACT</name>
<evidence type="ECO:0000259" key="3">
    <source>
        <dbReference type="Pfam" id="PF08244"/>
    </source>
</evidence>
<dbReference type="Gene3D" id="2.60.120.560">
    <property type="entry name" value="Exo-inulinase, domain 1"/>
    <property type="match status" value="1"/>
</dbReference>
<feature type="domain" description="Glycosyl hydrolase family 32 C-terminal" evidence="3">
    <location>
        <begin position="46"/>
        <end position="194"/>
    </location>
</feature>
<keyword evidence="5" id="KW-1185">Reference proteome</keyword>
<dbReference type="SUPFAM" id="SSF49899">
    <property type="entry name" value="Concanavalin A-like lectins/glucanases"/>
    <property type="match status" value="1"/>
</dbReference>
<dbReference type="GO" id="GO:0005987">
    <property type="term" value="P:sucrose catabolic process"/>
    <property type="evidence" value="ECO:0007669"/>
    <property type="project" value="TreeGrafter"/>
</dbReference>
<proteinExistence type="predicted"/>
<dbReference type="PANTHER" id="PTHR42800:SF1">
    <property type="entry name" value="EXOINULINASE INUD (AFU_ORTHOLOGUE AFUA_5G00480)"/>
    <property type="match status" value="1"/>
</dbReference>
<sequence>MGWMSNWQYATVVPTQKWRSGMTMPRTVKLLYKDSMYLIAAEPVEEIEAVLKHEQAQQVAGIDITQQSTEIFESKVRGGAWMSVLKMNAMDSKTIRLTMKNANNEEASLILHVPDGKVEFDRTKAGKRDFSEDFAQPIIGNYAFADSTVIKVEMYWDENGFEIFVNDGEFQMTNLVFPNDNWNCIELSSDDRAQLVEASYIPIRKTWVR</sequence>
<dbReference type="EMBL" id="BAMD01000015">
    <property type="protein sequence ID" value="GAF02905.1"/>
    <property type="molecule type" value="Genomic_DNA"/>
</dbReference>
<reference evidence="4 5" key="1">
    <citation type="journal article" date="2014" name="Genome Announc.">
        <title>Draft Genome Sequence of Cytophaga fermentans JCM 21142T, a Facultative Anaerobe Isolated from Marine Mud.</title>
        <authorList>
            <person name="Starns D."/>
            <person name="Oshima K."/>
            <person name="Suda W."/>
            <person name="Iino T."/>
            <person name="Yuki M."/>
            <person name="Inoue J."/>
            <person name="Kitamura K."/>
            <person name="Iida T."/>
            <person name="Darby A."/>
            <person name="Hattori M."/>
            <person name="Ohkuma M."/>
        </authorList>
    </citation>
    <scope>NUCLEOTIDE SEQUENCE [LARGE SCALE GENOMIC DNA]</scope>
    <source>
        <strain evidence="4 5">JCM 21142</strain>
    </source>
</reference>
<dbReference type="SUPFAM" id="SSF75005">
    <property type="entry name" value="Arabinanase/levansucrase/invertase"/>
    <property type="match status" value="1"/>
</dbReference>
<comment type="caution">
    <text evidence="4">The sequence shown here is derived from an EMBL/GenBank/DDBJ whole genome shotgun (WGS) entry which is preliminary data.</text>
</comment>
<accession>W7XWY0</accession>
<evidence type="ECO:0000256" key="1">
    <source>
        <dbReference type="ARBA" id="ARBA00022801"/>
    </source>
</evidence>
<gene>
    <name evidence="4" type="ORF">JCM21142_41554</name>
</gene>
<dbReference type="GO" id="GO:0005737">
    <property type="term" value="C:cytoplasm"/>
    <property type="evidence" value="ECO:0007669"/>
    <property type="project" value="TreeGrafter"/>
</dbReference>
<dbReference type="InterPro" id="IPR013320">
    <property type="entry name" value="ConA-like_dom_sf"/>
</dbReference>
<dbReference type="InterPro" id="IPR013189">
    <property type="entry name" value="Glyco_hydro_32_C"/>
</dbReference>
<dbReference type="GO" id="GO:0004575">
    <property type="term" value="F:sucrose alpha-glucosidase activity"/>
    <property type="evidence" value="ECO:0007669"/>
    <property type="project" value="TreeGrafter"/>
</dbReference>
<organism evidence="4 5">
    <name type="scientific">Saccharicrinis fermentans DSM 9555 = JCM 21142</name>
    <dbReference type="NCBI Taxonomy" id="869213"/>
    <lineage>
        <taxon>Bacteria</taxon>
        <taxon>Pseudomonadati</taxon>
        <taxon>Bacteroidota</taxon>
        <taxon>Bacteroidia</taxon>
        <taxon>Marinilabiliales</taxon>
        <taxon>Marinilabiliaceae</taxon>
        <taxon>Saccharicrinis</taxon>
    </lineage>
</organism>
<protein>
    <submittedName>
        <fullName evidence="4">Levanase</fullName>
    </submittedName>
</protein>
<dbReference type="Gene3D" id="2.115.10.20">
    <property type="entry name" value="Glycosyl hydrolase domain, family 43"/>
    <property type="match status" value="1"/>
</dbReference>
<keyword evidence="2" id="KW-0326">Glycosidase</keyword>
<evidence type="ECO:0000256" key="2">
    <source>
        <dbReference type="ARBA" id="ARBA00023295"/>
    </source>
</evidence>
<keyword evidence="1" id="KW-0378">Hydrolase</keyword>
<dbReference type="Pfam" id="PF08244">
    <property type="entry name" value="Glyco_hydro_32C"/>
    <property type="match status" value="1"/>
</dbReference>
<dbReference type="AlphaFoldDB" id="W7XWY0"/>
<dbReference type="PANTHER" id="PTHR42800">
    <property type="entry name" value="EXOINULINASE INUD (AFU_ORTHOLOGUE AFUA_5G00480)"/>
    <property type="match status" value="1"/>
</dbReference>
<dbReference type="Proteomes" id="UP000019402">
    <property type="component" value="Unassembled WGS sequence"/>
</dbReference>
<evidence type="ECO:0000313" key="4">
    <source>
        <dbReference type="EMBL" id="GAF02905.1"/>
    </source>
</evidence>